<evidence type="ECO:0000313" key="2">
    <source>
        <dbReference type="Proteomes" id="UP000008207"/>
    </source>
</evidence>
<dbReference type="eggNOG" id="ENOG5032YI0">
    <property type="taxonomic scope" value="Bacteria"/>
</dbReference>
<dbReference type="Proteomes" id="UP000008207">
    <property type="component" value="Chromosome"/>
</dbReference>
<dbReference type="EMBL" id="CP001349">
    <property type="protein sequence ID" value="ACL56200.1"/>
    <property type="molecule type" value="Genomic_DNA"/>
</dbReference>
<keyword evidence="2" id="KW-1185">Reference proteome</keyword>
<dbReference type="HOGENOM" id="CLU_2650302_0_0_5"/>
<dbReference type="Pfam" id="PF10932">
    <property type="entry name" value="DUF2783"/>
    <property type="match status" value="1"/>
</dbReference>
<dbReference type="AlphaFoldDB" id="B8IKJ3"/>
<organism evidence="1 2">
    <name type="scientific">Methylobacterium nodulans (strain LMG 21967 / CNCM I-2342 / ORS 2060)</name>
    <dbReference type="NCBI Taxonomy" id="460265"/>
    <lineage>
        <taxon>Bacteria</taxon>
        <taxon>Pseudomonadati</taxon>
        <taxon>Pseudomonadota</taxon>
        <taxon>Alphaproteobacteria</taxon>
        <taxon>Hyphomicrobiales</taxon>
        <taxon>Methylobacteriaceae</taxon>
        <taxon>Methylobacterium</taxon>
    </lineage>
</organism>
<evidence type="ECO:0000313" key="1">
    <source>
        <dbReference type="EMBL" id="ACL56200.1"/>
    </source>
</evidence>
<protein>
    <recommendedName>
        <fullName evidence="3">DUF2783 domain-containing protein</fullName>
    </recommendedName>
</protein>
<accession>B8IKJ3</accession>
<dbReference type="KEGG" id="mno:Mnod_1195"/>
<sequence length="76" mass="8106">MGGMLRQDDGFAGQADRAYEALIRAHQGLGDEESAALNARLVLILAHEVGDLARLSEAIALARRSLHLHEPESGCA</sequence>
<name>B8IKJ3_METNO</name>
<dbReference type="InterPro" id="IPR021233">
    <property type="entry name" value="DUF2783"/>
</dbReference>
<dbReference type="STRING" id="460265.Mnod_1195"/>
<evidence type="ECO:0008006" key="3">
    <source>
        <dbReference type="Google" id="ProtNLM"/>
    </source>
</evidence>
<proteinExistence type="predicted"/>
<gene>
    <name evidence="1" type="ordered locus">Mnod_1195</name>
</gene>
<reference evidence="1 2" key="1">
    <citation type="submission" date="2009-01" db="EMBL/GenBank/DDBJ databases">
        <title>Complete sequence of chromosome of Methylobacterium nodulans ORS 2060.</title>
        <authorList>
            <consortium name="US DOE Joint Genome Institute"/>
            <person name="Lucas S."/>
            <person name="Copeland A."/>
            <person name="Lapidus A."/>
            <person name="Glavina del Rio T."/>
            <person name="Dalin E."/>
            <person name="Tice H."/>
            <person name="Bruce D."/>
            <person name="Goodwin L."/>
            <person name="Pitluck S."/>
            <person name="Sims D."/>
            <person name="Brettin T."/>
            <person name="Detter J.C."/>
            <person name="Han C."/>
            <person name="Larimer F."/>
            <person name="Land M."/>
            <person name="Hauser L."/>
            <person name="Kyrpides N."/>
            <person name="Ivanova N."/>
            <person name="Marx C.J."/>
            <person name="Richardson P."/>
        </authorList>
    </citation>
    <scope>NUCLEOTIDE SEQUENCE [LARGE SCALE GENOMIC DNA]</scope>
    <source>
        <strain evidence="2">LMG 21967 / CNCM I-2342 / ORS 2060</strain>
    </source>
</reference>